<comment type="caution">
    <text evidence="12">The sequence shown here is derived from an EMBL/GenBank/DDBJ whole genome shotgun (WGS) entry which is preliminary data.</text>
</comment>
<dbReference type="InterPro" id="IPR000866">
    <property type="entry name" value="AhpC/TSA"/>
</dbReference>
<evidence type="ECO:0000256" key="1">
    <source>
        <dbReference type="ARBA" id="ARBA00013017"/>
    </source>
</evidence>
<dbReference type="PROSITE" id="PS51352">
    <property type="entry name" value="THIOREDOXIN_2"/>
    <property type="match status" value="1"/>
</dbReference>
<dbReference type="InterPro" id="IPR036249">
    <property type="entry name" value="Thioredoxin-like_sf"/>
</dbReference>
<dbReference type="Proteomes" id="UP001150238">
    <property type="component" value="Unassembled WGS sequence"/>
</dbReference>
<dbReference type="CDD" id="cd03017">
    <property type="entry name" value="PRX_BCP"/>
    <property type="match status" value="1"/>
</dbReference>
<evidence type="ECO:0000259" key="11">
    <source>
        <dbReference type="PROSITE" id="PS51352"/>
    </source>
</evidence>
<gene>
    <name evidence="12" type="ORF">C8J55DRAFT_421528</name>
</gene>
<dbReference type="GO" id="GO:0034599">
    <property type="term" value="P:cellular response to oxidative stress"/>
    <property type="evidence" value="ECO:0007669"/>
    <property type="project" value="TreeGrafter"/>
</dbReference>
<keyword evidence="4" id="KW-0560">Oxidoreductase</keyword>
<name>A0A9W9AXL4_9AGAR</name>
<evidence type="ECO:0000256" key="7">
    <source>
        <dbReference type="ARBA" id="ARBA00032824"/>
    </source>
</evidence>
<evidence type="ECO:0000313" key="13">
    <source>
        <dbReference type="Proteomes" id="UP001150238"/>
    </source>
</evidence>
<dbReference type="EC" id="1.11.1.24" evidence="1"/>
<dbReference type="InterPro" id="IPR013766">
    <property type="entry name" value="Thioredoxin_domain"/>
</dbReference>
<reference evidence="12" key="2">
    <citation type="journal article" date="2023" name="Proc. Natl. Acad. Sci. U.S.A.">
        <title>A global phylogenomic analysis of the shiitake genus Lentinula.</title>
        <authorList>
            <person name="Sierra-Patev S."/>
            <person name="Min B."/>
            <person name="Naranjo-Ortiz M."/>
            <person name="Looney B."/>
            <person name="Konkel Z."/>
            <person name="Slot J.C."/>
            <person name="Sakamoto Y."/>
            <person name="Steenwyk J.L."/>
            <person name="Rokas A."/>
            <person name="Carro J."/>
            <person name="Camarero S."/>
            <person name="Ferreira P."/>
            <person name="Molpeceres G."/>
            <person name="Ruiz-Duenas F.J."/>
            <person name="Serrano A."/>
            <person name="Henrissat B."/>
            <person name="Drula E."/>
            <person name="Hughes K.W."/>
            <person name="Mata J.L."/>
            <person name="Ishikawa N.K."/>
            <person name="Vargas-Isla R."/>
            <person name="Ushijima S."/>
            <person name="Smith C.A."/>
            <person name="Donoghue J."/>
            <person name="Ahrendt S."/>
            <person name="Andreopoulos W."/>
            <person name="He G."/>
            <person name="LaButti K."/>
            <person name="Lipzen A."/>
            <person name="Ng V."/>
            <person name="Riley R."/>
            <person name="Sandor L."/>
            <person name="Barry K."/>
            <person name="Martinez A.T."/>
            <person name="Xiao Y."/>
            <person name="Gibbons J.G."/>
            <person name="Terashima K."/>
            <person name="Grigoriev I.V."/>
            <person name="Hibbett D."/>
        </authorList>
    </citation>
    <scope>NUCLEOTIDE SEQUENCE</scope>
    <source>
        <strain evidence="12">Sp2 HRB7682 ss15</strain>
    </source>
</reference>
<evidence type="ECO:0000256" key="10">
    <source>
        <dbReference type="SAM" id="MobiDB-lite"/>
    </source>
</evidence>
<dbReference type="GO" id="GO:0045454">
    <property type="term" value="P:cell redox homeostasis"/>
    <property type="evidence" value="ECO:0007669"/>
    <property type="project" value="TreeGrafter"/>
</dbReference>
<keyword evidence="6" id="KW-0676">Redox-active center</keyword>
<feature type="domain" description="Thioredoxin" evidence="11">
    <location>
        <begin position="5"/>
        <end position="159"/>
    </location>
</feature>
<evidence type="ECO:0000256" key="3">
    <source>
        <dbReference type="ARBA" id="ARBA00022862"/>
    </source>
</evidence>
<feature type="region of interest" description="Disordered" evidence="10">
    <location>
        <begin position="161"/>
        <end position="199"/>
    </location>
</feature>
<dbReference type="Gene3D" id="3.40.30.10">
    <property type="entry name" value="Glutaredoxin"/>
    <property type="match status" value="1"/>
</dbReference>
<keyword evidence="3" id="KW-0049">Antioxidant</keyword>
<protein>
    <recommendedName>
        <fullName evidence="1">thioredoxin-dependent peroxiredoxin</fullName>
        <ecNumber evidence="1">1.11.1.24</ecNumber>
    </recommendedName>
    <alternativeName>
        <fullName evidence="7">Thioredoxin peroxidase</fullName>
    </alternativeName>
</protein>
<evidence type="ECO:0000256" key="2">
    <source>
        <dbReference type="ARBA" id="ARBA00022559"/>
    </source>
</evidence>
<comment type="similarity">
    <text evidence="8">Belongs to the peroxiredoxin family. BCP/PrxQ subfamily.</text>
</comment>
<dbReference type="GO" id="GO:0005737">
    <property type="term" value="C:cytoplasm"/>
    <property type="evidence" value="ECO:0007669"/>
    <property type="project" value="TreeGrafter"/>
</dbReference>
<comment type="catalytic activity">
    <reaction evidence="9">
        <text>a hydroperoxide + [thioredoxin]-dithiol = an alcohol + [thioredoxin]-disulfide + H2O</text>
        <dbReference type="Rhea" id="RHEA:62620"/>
        <dbReference type="Rhea" id="RHEA-COMP:10698"/>
        <dbReference type="Rhea" id="RHEA-COMP:10700"/>
        <dbReference type="ChEBI" id="CHEBI:15377"/>
        <dbReference type="ChEBI" id="CHEBI:29950"/>
        <dbReference type="ChEBI" id="CHEBI:30879"/>
        <dbReference type="ChEBI" id="CHEBI:35924"/>
        <dbReference type="ChEBI" id="CHEBI:50058"/>
        <dbReference type="EC" id="1.11.1.24"/>
    </reaction>
</comment>
<reference evidence="12" key="1">
    <citation type="submission" date="2022-08" db="EMBL/GenBank/DDBJ databases">
        <authorList>
            <consortium name="DOE Joint Genome Institute"/>
            <person name="Min B."/>
            <person name="Riley R."/>
            <person name="Sierra-Patev S."/>
            <person name="Naranjo-Ortiz M."/>
            <person name="Looney B."/>
            <person name="Konkel Z."/>
            <person name="Slot J.C."/>
            <person name="Sakamoto Y."/>
            <person name="Steenwyk J.L."/>
            <person name="Rokas A."/>
            <person name="Carro J."/>
            <person name="Camarero S."/>
            <person name="Ferreira P."/>
            <person name="Molpeceres G."/>
            <person name="Ruiz-Duenas F.J."/>
            <person name="Serrano A."/>
            <person name="Henrissat B."/>
            <person name="Drula E."/>
            <person name="Hughes K.W."/>
            <person name="Mata J.L."/>
            <person name="Ishikawa N.K."/>
            <person name="Vargas-Isla R."/>
            <person name="Ushijima S."/>
            <person name="Smith C.A."/>
            <person name="Ahrendt S."/>
            <person name="Andreopoulos W."/>
            <person name="He G."/>
            <person name="Labutti K."/>
            <person name="Lipzen A."/>
            <person name="Ng V."/>
            <person name="Sandor L."/>
            <person name="Barry K."/>
            <person name="Martinez A.T."/>
            <person name="Xiao Y."/>
            <person name="Gibbons J.G."/>
            <person name="Terashima K."/>
            <person name="Hibbett D.S."/>
            <person name="Grigoriev I.V."/>
        </authorList>
    </citation>
    <scope>NUCLEOTIDE SEQUENCE</scope>
    <source>
        <strain evidence="12">Sp2 HRB7682 ss15</strain>
    </source>
</reference>
<evidence type="ECO:0000256" key="5">
    <source>
        <dbReference type="ARBA" id="ARBA00023157"/>
    </source>
</evidence>
<evidence type="ECO:0000256" key="8">
    <source>
        <dbReference type="ARBA" id="ARBA00038489"/>
    </source>
</evidence>
<evidence type="ECO:0000256" key="4">
    <source>
        <dbReference type="ARBA" id="ARBA00023002"/>
    </source>
</evidence>
<dbReference type="InterPro" id="IPR050924">
    <property type="entry name" value="Peroxiredoxin_BCP/PrxQ"/>
</dbReference>
<keyword evidence="2" id="KW-0575">Peroxidase</keyword>
<accession>A0A9W9AXL4</accession>
<dbReference type="PANTHER" id="PTHR42801:SF4">
    <property type="entry name" value="AHPC_TSA FAMILY PROTEIN"/>
    <property type="match status" value="1"/>
</dbReference>
<dbReference type="EMBL" id="JANVFS010000006">
    <property type="protein sequence ID" value="KAJ4491334.1"/>
    <property type="molecule type" value="Genomic_DNA"/>
</dbReference>
<dbReference type="GO" id="GO:0008379">
    <property type="term" value="F:thioredoxin peroxidase activity"/>
    <property type="evidence" value="ECO:0007669"/>
    <property type="project" value="TreeGrafter"/>
</dbReference>
<evidence type="ECO:0000313" key="12">
    <source>
        <dbReference type="EMBL" id="KAJ4491334.1"/>
    </source>
</evidence>
<dbReference type="SUPFAM" id="SSF52833">
    <property type="entry name" value="Thioredoxin-like"/>
    <property type="match status" value="1"/>
</dbReference>
<dbReference type="AlphaFoldDB" id="A0A9W9AXL4"/>
<dbReference type="Pfam" id="PF00578">
    <property type="entry name" value="AhpC-TSA"/>
    <property type="match status" value="1"/>
</dbReference>
<organism evidence="12 13">
    <name type="scientific">Lentinula lateritia</name>
    <dbReference type="NCBI Taxonomy" id="40482"/>
    <lineage>
        <taxon>Eukaryota</taxon>
        <taxon>Fungi</taxon>
        <taxon>Dikarya</taxon>
        <taxon>Basidiomycota</taxon>
        <taxon>Agaricomycotina</taxon>
        <taxon>Agaricomycetes</taxon>
        <taxon>Agaricomycetidae</taxon>
        <taxon>Agaricales</taxon>
        <taxon>Marasmiineae</taxon>
        <taxon>Omphalotaceae</taxon>
        <taxon>Lentinula</taxon>
    </lineage>
</organism>
<feature type="compositionally biased region" description="Low complexity" evidence="10">
    <location>
        <begin position="171"/>
        <end position="192"/>
    </location>
</feature>
<evidence type="ECO:0000256" key="9">
    <source>
        <dbReference type="ARBA" id="ARBA00049091"/>
    </source>
</evidence>
<proteinExistence type="inferred from homology"/>
<keyword evidence="5" id="KW-1015">Disulfide bond</keyword>
<dbReference type="PANTHER" id="PTHR42801">
    <property type="entry name" value="THIOREDOXIN-DEPENDENT PEROXIDE REDUCTASE"/>
    <property type="match status" value="1"/>
</dbReference>
<sequence length="199" mass="21830">MTWKELIGTAAPSVTLPNYNGEPYTIVPGKDGVPISLFFYPKSGSYGCTKEACQFRDALAEKEVFKDDRALVIGISPDSVEKQKIFVEKQKLTYPVLSDEKLEARKAYKVGKGMMGLSDYARVTFIIDGKGVVRDALDATMNYGAHSKFVTKWLEKLQKEKEVPEANSAQATEEVPEAAPAATEETPASSESNQLVPTL</sequence>
<evidence type="ECO:0000256" key="6">
    <source>
        <dbReference type="ARBA" id="ARBA00023284"/>
    </source>
</evidence>